<keyword evidence="2" id="KW-1185">Reference proteome</keyword>
<comment type="caution">
    <text evidence="1">The sequence shown here is derived from an EMBL/GenBank/DDBJ whole genome shotgun (WGS) entry which is preliminary data.</text>
</comment>
<organism evidence="1 2">
    <name type="scientific">Undibacterium arcticum</name>
    <dbReference type="NCBI Taxonomy" id="1762892"/>
    <lineage>
        <taxon>Bacteria</taxon>
        <taxon>Pseudomonadati</taxon>
        <taxon>Pseudomonadota</taxon>
        <taxon>Betaproteobacteria</taxon>
        <taxon>Burkholderiales</taxon>
        <taxon>Oxalobacteraceae</taxon>
        <taxon>Undibacterium</taxon>
    </lineage>
</organism>
<dbReference type="Proteomes" id="UP001595530">
    <property type="component" value="Unassembled WGS sequence"/>
</dbReference>
<dbReference type="EMBL" id="JBHRTP010000071">
    <property type="protein sequence ID" value="MFC3110164.1"/>
    <property type="molecule type" value="Genomic_DNA"/>
</dbReference>
<proteinExistence type="predicted"/>
<gene>
    <name evidence="1" type="ORF">ACFOFO_19730</name>
</gene>
<reference evidence="2" key="1">
    <citation type="journal article" date="2019" name="Int. J. Syst. Evol. Microbiol.">
        <title>The Global Catalogue of Microorganisms (GCM) 10K type strain sequencing project: providing services to taxonomists for standard genome sequencing and annotation.</title>
        <authorList>
            <consortium name="The Broad Institute Genomics Platform"/>
            <consortium name="The Broad Institute Genome Sequencing Center for Infectious Disease"/>
            <person name="Wu L."/>
            <person name="Ma J."/>
        </authorList>
    </citation>
    <scope>NUCLEOTIDE SEQUENCE [LARGE SCALE GENOMIC DNA]</scope>
    <source>
        <strain evidence="2">KCTC 42986</strain>
    </source>
</reference>
<accession>A0ABV7F586</accession>
<evidence type="ECO:0000313" key="2">
    <source>
        <dbReference type="Proteomes" id="UP001595530"/>
    </source>
</evidence>
<protein>
    <submittedName>
        <fullName evidence="1">Uncharacterized protein</fullName>
    </submittedName>
</protein>
<dbReference type="RefSeq" id="WP_390328504.1">
    <property type="nucleotide sequence ID" value="NZ_JBHRTP010000071.1"/>
</dbReference>
<evidence type="ECO:0000313" key="1">
    <source>
        <dbReference type="EMBL" id="MFC3110164.1"/>
    </source>
</evidence>
<name>A0ABV7F586_9BURK</name>
<sequence>MNTLANWTLEQSNVAWVENDPRSVHAMLHGKGDGREKMYLAFASKARRYDPNISEENISENFADYVQQNKAKHPGVLQSMRQIYQPSRICQKLRRLWFSRSSHQSEC</sequence>